<evidence type="ECO:0000313" key="4">
    <source>
        <dbReference type="Proteomes" id="UP001287356"/>
    </source>
</evidence>
<gene>
    <name evidence="3" type="ORF">B0T24DRAFT_209169</name>
</gene>
<comment type="caution">
    <text evidence="3">The sequence shown here is derived from an EMBL/GenBank/DDBJ whole genome shotgun (WGS) entry which is preliminary data.</text>
</comment>
<proteinExistence type="predicted"/>
<protein>
    <submittedName>
        <fullName evidence="3">Glycoside hydrolase family 71 protein</fullName>
    </submittedName>
</protein>
<dbReference type="Proteomes" id="UP001287356">
    <property type="component" value="Unassembled WGS sequence"/>
</dbReference>
<dbReference type="AlphaFoldDB" id="A0AAE0KFP0"/>
<feature type="compositionally biased region" description="Low complexity" evidence="1">
    <location>
        <begin position="505"/>
        <end position="531"/>
    </location>
</feature>
<feature type="chain" id="PRO_5041986433" evidence="2">
    <location>
        <begin position="28"/>
        <end position="628"/>
    </location>
</feature>
<feature type="signal peptide" evidence="2">
    <location>
        <begin position="1"/>
        <end position="27"/>
    </location>
</feature>
<organism evidence="3 4">
    <name type="scientific">Lasiosphaeria ovina</name>
    <dbReference type="NCBI Taxonomy" id="92902"/>
    <lineage>
        <taxon>Eukaryota</taxon>
        <taxon>Fungi</taxon>
        <taxon>Dikarya</taxon>
        <taxon>Ascomycota</taxon>
        <taxon>Pezizomycotina</taxon>
        <taxon>Sordariomycetes</taxon>
        <taxon>Sordariomycetidae</taxon>
        <taxon>Sordariales</taxon>
        <taxon>Lasiosphaeriaceae</taxon>
        <taxon>Lasiosphaeria</taxon>
    </lineage>
</organism>
<reference evidence="3" key="1">
    <citation type="journal article" date="2023" name="Mol. Phylogenet. Evol.">
        <title>Genome-scale phylogeny and comparative genomics of the fungal order Sordariales.</title>
        <authorList>
            <person name="Hensen N."/>
            <person name="Bonometti L."/>
            <person name="Westerberg I."/>
            <person name="Brannstrom I.O."/>
            <person name="Guillou S."/>
            <person name="Cros-Aarteil S."/>
            <person name="Calhoun S."/>
            <person name="Haridas S."/>
            <person name="Kuo A."/>
            <person name="Mondo S."/>
            <person name="Pangilinan J."/>
            <person name="Riley R."/>
            <person name="LaButti K."/>
            <person name="Andreopoulos B."/>
            <person name="Lipzen A."/>
            <person name="Chen C."/>
            <person name="Yan M."/>
            <person name="Daum C."/>
            <person name="Ng V."/>
            <person name="Clum A."/>
            <person name="Steindorff A."/>
            <person name="Ohm R.A."/>
            <person name="Martin F."/>
            <person name="Silar P."/>
            <person name="Natvig D.O."/>
            <person name="Lalanne C."/>
            <person name="Gautier V."/>
            <person name="Ament-Velasquez S.L."/>
            <person name="Kruys A."/>
            <person name="Hutchinson M.I."/>
            <person name="Powell A.J."/>
            <person name="Barry K."/>
            <person name="Miller A.N."/>
            <person name="Grigoriev I.V."/>
            <person name="Debuchy R."/>
            <person name="Gladieux P."/>
            <person name="Hiltunen Thoren M."/>
            <person name="Johannesson H."/>
        </authorList>
    </citation>
    <scope>NUCLEOTIDE SEQUENCE</scope>
    <source>
        <strain evidence="3">CBS 958.72</strain>
    </source>
</reference>
<sequence length="628" mass="65854">MDSILRLARLVGALCLLVGLFTRAVYAAPLAATVVAPRASSNGPLVFAHFIVGTVANRQTAGDWDVDMQSAKAAGIDAFALNIGLDSYNTKQLDIAYQSAANNGLKVFISFDFNYWSTGNPSAIGQMIARYASNPGQLIVDNKVFVSSFLGDGLNVGAVRSAAGVPIFFAPNFNPYKTGSSDGLDAAFNWMAWNSNGRNKAPSPGALMTVQDGDNAYKNWLGSKPYVSPISPWFHTHYGPEVSYSKNWLFPSDTLWYDRWNTLLQSKPRFIEIVTWNDWGESSYLSPLSASHHDDGNSKWANDMPHEAWLDMAKPFISAYHAGASKPDSYIKEDQIVYWFRQNPKGLNCDGTDTTMGPANNASGDYFNGRPNGADGVEDSIIVVSLLTAAGTVSVTSGNKATVTYNAPAGAYLQKIPMGVGSQSFELTRGGKSIIAGTSPKEVSGSCICGIYNFNAFVGKIPDQGFGTLNAVGAASLTQGLRVATCQPKPTLNGQPAAGAPPRQTQAPANPSPSAAGPSPTSTAALPTPTPTTSIAIVKPNAASGCNGGTVAAGLSGNFIGLCQFSCALGYCPAGVCVCTSNGSPSWNAVVSQPAGCPKPGMSDGYAGLCSFTCARGYCPDSACRPNC</sequence>
<dbReference type="GO" id="GO:0051118">
    <property type="term" value="F:glucan endo-1,3-alpha-glucosidase activity"/>
    <property type="evidence" value="ECO:0007669"/>
    <property type="project" value="InterPro"/>
</dbReference>
<dbReference type="InterPro" id="IPR005197">
    <property type="entry name" value="Glyco_hydro_71"/>
</dbReference>
<feature type="region of interest" description="Disordered" evidence="1">
    <location>
        <begin position="491"/>
        <end position="531"/>
    </location>
</feature>
<dbReference type="CDD" id="cd11577">
    <property type="entry name" value="GH71"/>
    <property type="match status" value="1"/>
</dbReference>
<keyword evidence="4" id="KW-1185">Reference proteome</keyword>
<dbReference type="Gene3D" id="3.20.20.80">
    <property type="entry name" value="Glycosidases"/>
    <property type="match status" value="1"/>
</dbReference>
<keyword evidence="2" id="KW-0732">Signal</keyword>
<reference evidence="3" key="2">
    <citation type="submission" date="2023-06" db="EMBL/GenBank/DDBJ databases">
        <authorList>
            <consortium name="Lawrence Berkeley National Laboratory"/>
            <person name="Haridas S."/>
            <person name="Hensen N."/>
            <person name="Bonometti L."/>
            <person name="Westerberg I."/>
            <person name="Brannstrom I.O."/>
            <person name="Guillou S."/>
            <person name="Cros-Aarteil S."/>
            <person name="Calhoun S."/>
            <person name="Kuo A."/>
            <person name="Mondo S."/>
            <person name="Pangilinan J."/>
            <person name="Riley R."/>
            <person name="Labutti K."/>
            <person name="Andreopoulos B."/>
            <person name="Lipzen A."/>
            <person name="Chen C."/>
            <person name="Yanf M."/>
            <person name="Daum C."/>
            <person name="Ng V."/>
            <person name="Clum A."/>
            <person name="Steindorff A."/>
            <person name="Ohm R."/>
            <person name="Martin F."/>
            <person name="Silar P."/>
            <person name="Natvig D."/>
            <person name="Lalanne C."/>
            <person name="Gautier V."/>
            <person name="Ament-Velasquez S.L."/>
            <person name="Kruys A."/>
            <person name="Hutchinson M.I."/>
            <person name="Powell A.J."/>
            <person name="Barry K."/>
            <person name="Miller A.N."/>
            <person name="Grigoriev I.V."/>
            <person name="Debuchy R."/>
            <person name="Gladieux P."/>
            <person name="Thoren M.H."/>
            <person name="Johannesson H."/>
        </authorList>
    </citation>
    <scope>NUCLEOTIDE SEQUENCE</scope>
    <source>
        <strain evidence="3">CBS 958.72</strain>
    </source>
</reference>
<accession>A0AAE0KFP0</accession>
<evidence type="ECO:0000256" key="2">
    <source>
        <dbReference type="SAM" id="SignalP"/>
    </source>
</evidence>
<keyword evidence="3" id="KW-0378">Hydrolase</keyword>
<evidence type="ECO:0000256" key="1">
    <source>
        <dbReference type="SAM" id="MobiDB-lite"/>
    </source>
</evidence>
<dbReference type="EMBL" id="JAULSN010000003">
    <property type="protein sequence ID" value="KAK3375918.1"/>
    <property type="molecule type" value="Genomic_DNA"/>
</dbReference>
<dbReference type="Pfam" id="PF03659">
    <property type="entry name" value="Glyco_hydro_71"/>
    <property type="match status" value="1"/>
</dbReference>
<name>A0AAE0KFP0_9PEZI</name>
<evidence type="ECO:0000313" key="3">
    <source>
        <dbReference type="EMBL" id="KAK3375918.1"/>
    </source>
</evidence>